<keyword evidence="2" id="KW-0813">Transport</keyword>
<feature type="domain" description="Cation efflux protein transmembrane" evidence="9">
    <location>
        <begin position="139"/>
        <end position="325"/>
    </location>
</feature>
<dbReference type="InterPro" id="IPR058533">
    <property type="entry name" value="Cation_efflux_TM"/>
</dbReference>
<gene>
    <name evidence="11" type="ORF">JDV02_000107</name>
</gene>
<feature type="transmembrane region" description="Helical" evidence="8">
    <location>
        <begin position="305"/>
        <end position="323"/>
    </location>
</feature>
<evidence type="ECO:0000256" key="1">
    <source>
        <dbReference type="ARBA" id="ARBA00004127"/>
    </source>
</evidence>
<evidence type="ECO:0008006" key="13">
    <source>
        <dbReference type="Google" id="ProtNLM"/>
    </source>
</evidence>
<dbReference type="RefSeq" id="XP_047836838.1">
    <property type="nucleotide sequence ID" value="XM_047980880.1"/>
</dbReference>
<evidence type="ECO:0000256" key="3">
    <source>
        <dbReference type="ARBA" id="ARBA00022692"/>
    </source>
</evidence>
<dbReference type="PANTHER" id="PTHR43840">
    <property type="entry name" value="MITOCHONDRIAL METAL TRANSPORTER 1-RELATED"/>
    <property type="match status" value="1"/>
</dbReference>
<evidence type="ECO:0000313" key="12">
    <source>
        <dbReference type="Proteomes" id="UP000829364"/>
    </source>
</evidence>
<dbReference type="Proteomes" id="UP000829364">
    <property type="component" value="Chromosome 1"/>
</dbReference>
<name>A0A9Q8Q6I0_9HYPO</name>
<feature type="transmembrane region" description="Helical" evidence="8">
    <location>
        <begin position="163"/>
        <end position="184"/>
    </location>
</feature>
<dbReference type="KEGG" id="ptkz:JDV02_000107"/>
<keyword evidence="4 8" id="KW-1133">Transmembrane helix</keyword>
<dbReference type="GO" id="GO:0030003">
    <property type="term" value="P:intracellular monoatomic cation homeostasis"/>
    <property type="evidence" value="ECO:0007669"/>
    <property type="project" value="UniProtKB-ARBA"/>
</dbReference>
<proteinExistence type="predicted"/>
<dbReference type="GO" id="GO:0016020">
    <property type="term" value="C:membrane"/>
    <property type="evidence" value="ECO:0007669"/>
    <property type="project" value="InterPro"/>
</dbReference>
<feature type="transmembrane region" description="Helical" evidence="8">
    <location>
        <begin position="136"/>
        <end position="157"/>
    </location>
</feature>
<dbReference type="OrthoDB" id="78296at2759"/>
<dbReference type="Gene3D" id="3.30.70.1350">
    <property type="entry name" value="Cation efflux protein, cytoplasmic domain"/>
    <property type="match status" value="1"/>
</dbReference>
<dbReference type="FunFam" id="3.30.70.1350:FF:000001">
    <property type="entry name" value="Metal tolerance protein 11"/>
    <property type="match status" value="1"/>
</dbReference>
<dbReference type="InterPro" id="IPR002524">
    <property type="entry name" value="Cation_efflux"/>
</dbReference>
<dbReference type="SUPFAM" id="SSF161111">
    <property type="entry name" value="Cation efflux protein transmembrane domain-like"/>
    <property type="match status" value="1"/>
</dbReference>
<dbReference type="GeneID" id="72062074"/>
<protein>
    <recommendedName>
        <fullName evidence="13">Cation efflux protein cytoplasmic domain-containing protein</fullName>
    </recommendedName>
</protein>
<organism evidence="11 12">
    <name type="scientific">Purpureocillium takamizusanense</name>
    <dbReference type="NCBI Taxonomy" id="2060973"/>
    <lineage>
        <taxon>Eukaryota</taxon>
        <taxon>Fungi</taxon>
        <taxon>Dikarya</taxon>
        <taxon>Ascomycota</taxon>
        <taxon>Pezizomycotina</taxon>
        <taxon>Sordariomycetes</taxon>
        <taxon>Hypocreomycetidae</taxon>
        <taxon>Hypocreales</taxon>
        <taxon>Ophiocordycipitaceae</taxon>
        <taxon>Purpureocillium</taxon>
    </lineage>
</organism>
<feature type="region of interest" description="Disordered" evidence="7">
    <location>
        <begin position="1"/>
        <end position="45"/>
    </location>
</feature>
<dbReference type="GO" id="GO:0008324">
    <property type="term" value="F:monoatomic cation transmembrane transporter activity"/>
    <property type="evidence" value="ECO:0007669"/>
    <property type="project" value="InterPro"/>
</dbReference>
<dbReference type="GO" id="GO:0098771">
    <property type="term" value="P:inorganic ion homeostasis"/>
    <property type="evidence" value="ECO:0007669"/>
    <property type="project" value="UniProtKB-ARBA"/>
</dbReference>
<keyword evidence="3 8" id="KW-0812">Transmembrane</keyword>
<evidence type="ECO:0000256" key="4">
    <source>
        <dbReference type="ARBA" id="ARBA00022989"/>
    </source>
</evidence>
<keyword evidence="6 8" id="KW-0472">Membrane</keyword>
<dbReference type="NCBIfam" id="TIGR01297">
    <property type="entry name" value="CDF"/>
    <property type="match status" value="1"/>
</dbReference>
<evidence type="ECO:0000256" key="5">
    <source>
        <dbReference type="ARBA" id="ARBA00023065"/>
    </source>
</evidence>
<evidence type="ECO:0000256" key="6">
    <source>
        <dbReference type="ARBA" id="ARBA00023136"/>
    </source>
</evidence>
<dbReference type="GO" id="GO:0012505">
    <property type="term" value="C:endomembrane system"/>
    <property type="evidence" value="ECO:0007669"/>
    <property type="project" value="UniProtKB-SubCell"/>
</dbReference>
<keyword evidence="12" id="KW-1185">Reference proteome</keyword>
<dbReference type="InterPro" id="IPR036837">
    <property type="entry name" value="Cation_efflux_CTD_sf"/>
</dbReference>
<feature type="compositionally biased region" description="Polar residues" evidence="7">
    <location>
        <begin position="35"/>
        <end position="45"/>
    </location>
</feature>
<dbReference type="InterPro" id="IPR050291">
    <property type="entry name" value="CDF_Transporter"/>
</dbReference>
<dbReference type="EMBL" id="CP086354">
    <property type="protein sequence ID" value="UNI13357.1"/>
    <property type="molecule type" value="Genomic_DNA"/>
</dbReference>
<dbReference type="SUPFAM" id="SSF160240">
    <property type="entry name" value="Cation efflux protein cytoplasmic domain-like"/>
    <property type="match status" value="1"/>
</dbReference>
<dbReference type="Gene3D" id="1.20.1510.10">
    <property type="entry name" value="Cation efflux protein transmembrane domain"/>
    <property type="match status" value="1"/>
</dbReference>
<feature type="transmembrane region" description="Helical" evidence="8">
    <location>
        <begin position="244"/>
        <end position="262"/>
    </location>
</feature>
<evidence type="ECO:0000256" key="7">
    <source>
        <dbReference type="SAM" id="MobiDB-lite"/>
    </source>
</evidence>
<dbReference type="InterPro" id="IPR027469">
    <property type="entry name" value="Cation_efflux_TMD_sf"/>
</dbReference>
<dbReference type="Pfam" id="PF01545">
    <property type="entry name" value="Cation_efflux"/>
    <property type="match status" value="1"/>
</dbReference>
<comment type="subcellular location">
    <subcellularLocation>
        <location evidence="1">Endomembrane system</location>
        <topology evidence="1">Multi-pass membrane protein</topology>
    </subcellularLocation>
</comment>
<accession>A0A9Q8Q6I0</accession>
<feature type="transmembrane region" description="Helical" evidence="8">
    <location>
        <begin position="205"/>
        <end position="224"/>
    </location>
</feature>
<feature type="domain" description="Cation efflux protein cytoplasmic" evidence="10">
    <location>
        <begin position="347"/>
        <end position="410"/>
    </location>
</feature>
<keyword evidence="5" id="KW-0406">Ion transport</keyword>
<dbReference type="Pfam" id="PF16916">
    <property type="entry name" value="ZT_dimer"/>
    <property type="match status" value="1"/>
</dbReference>
<sequence>MDVHGPGSDVDGKVQDPIHPQDVAGCVTPAEQSDPRSGTPQNNISLKREEVDALAPSTAEEVAAAPIVIHRDVLERAKFDDTHIKKLAENHRLRQRRKIKKFYANQNELIDQFLGVEDEERLASDEEIHMRPRIKFAVYASFAVNVCLFIIQLYAAISTGSLALFATAADAFMDLVSSTVMLITSKLAQRPSVYKFPVGRTRIEPIGIIVFCALMATVAVQLLIESARSLAGGERESTPLQIVPLTLVGVAIFSKSSLMIYCYFYRRFPSVKVFFVDHRNDIVVNIFGLVMSIVGDHFIWYLDPVGAICIALIILFSWAANAFEQVWLLAGKGAPRTYVSRLIYVALTHSPHILKVDTCRAYHAGQRYFVEIDIVMDADTPLKISHDVGQSLQRKLEGLADVERAFVHVDYDSEHNVHEEHKPLYEAFKSRDLKSRLVSLAKKFGH</sequence>
<evidence type="ECO:0000313" key="11">
    <source>
        <dbReference type="EMBL" id="UNI13357.1"/>
    </source>
</evidence>
<dbReference type="FunFam" id="1.20.1510.10:FF:000005">
    <property type="entry name" value="Putative Cation diffusion facilitator 1"/>
    <property type="match status" value="1"/>
</dbReference>
<dbReference type="InterPro" id="IPR027470">
    <property type="entry name" value="Cation_efflux_CTD"/>
</dbReference>
<reference evidence="11" key="1">
    <citation type="submission" date="2021-11" db="EMBL/GenBank/DDBJ databases">
        <title>Purpureocillium_takamizusanense_genome.</title>
        <authorList>
            <person name="Nguyen N.-H."/>
        </authorList>
    </citation>
    <scope>NUCLEOTIDE SEQUENCE</scope>
    <source>
        <strain evidence="11">PT3</strain>
    </source>
</reference>
<evidence type="ECO:0000256" key="8">
    <source>
        <dbReference type="SAM" id="Phobius"/>
    </source>
</evidence>
<dbReference type="PANTHER" id="PTHR43840:SF13">
    <property type="entry name" value="CATION EFFLUX PROTEIN CYTOPLASMIC DOMAIN-CONTAINING PROTEIN"/>
    <property type="match status" value="1"/>
</dbReference>
<evidence type="ECO:0000256" key="2">
    <source>
        <dbReference type="ARBA" id="ARBA00022448"/>
    </source>
</evidence>
<evidence type="ECO:0000259" key="10">
    <source>
        <dbReference type="Pfam" id="PF16916"/>
    </source>
</evidence>
<dbReference type="AlphaFoldDB" id="A0A9Q8Q6I0"/>
<evidence type="ECO:0000259" key="9">
    <source>
        <dbReference type="Pfam" id="PF01545"/>
    </source>
</evidence>